<evidence type="ECO:0000256" key="2">
    <source>
        <dbReference type="SAM" id="Coils"/>
    </source>
</evidence>
<dbReference type="SUPFAM" id="SSF56563">
    <property type="entry name" value="Major capsid protein gp5"/>
    <property type="match status" value="1"/>
</dbReference>
<sequence>MAEADDRREELREELAELVAENEDRNELEPDAEARFTELTEGIEYLDAQHEKRSKMIGLLDRGAHDDAPTRTSRGTTDRDVVLRNLESDVKAKHLSADAATGVEALLRGEDSTTATRWARAAGDPAYRSAFAKMLADPSRGHLEWTAAESDAYRSAQAVQRAMNEGVNSQGGSLVPLSLDPNIGITSDGSNNPIRQIARNVTITGQAWRGITSAGVTASWVPEAQELPDSSPTLAAPVIPVFKATTFIPYSWEVEQDGVDLLSQLQTLMADGLEQLTNTAFTTGTGVNQPRGVVTALASAGAPYVLTPGTVETLSAADIFKLQSALPPRFQPNAQWAGNLGTINLARQLETANGSRVFPELADGRLLSRKVNEVSNLDGFNAAVTDASNLALIYGDWSNYVCVNRVGASVEFIQNLTGPNGRPTGQRGIVLYTRIGGDVVNINGLRALNIATTA</sequence>
<accession>A0ABU4CYZ4</accession>
<dbReference type="Gene3D" id="3.30.2400.10">
    <property type="entry name" value="Major capsid protein gp5"/>
    <property type="match status" value="1"/>
</dbReference>
<dbReference type="InterPro" id="IPR024455">
    <property type="entry name" value="Phage_capsid"/>
</dbReference>
<dbReference type="Pfam" id="PF05065">
    <property type="entry name" value="Phage_capsid"/>
    <property type="match status" value="1"/>
</dbReference>
<organism evidence="4 5">
    <name type="scientific">Rhodococcus cerastii</name>
    <dbReference type="NCBI Taxonomy" id="908616"/>
    <lineage>
        <taxon>Bacteria</taxon>
        <taxon>Bacillati</taxon>
        <taxon>Actinomycetota</taxon>
        <taxon>Actinomycetes</taxon>
        <taxon>Mycobacteriales</taxon>
        <taxon>Nocardiaceae</taxon>
        <taxon>Rhodococcus</taxon>
    </lineage>
</organism>
<proteinExistence type="predicted"/>
<feature type="coiled-coil region" evidence="2">
    <location>
        <begin position="1"/>
        <end position="28"/>
    </location>
</feature>
<dbReference type="RefSeq" id="WP_317532813.1">
    <property type="nucleotide sequence ID" value="NZ_JAWLKF010000003.1"/>
</dbReference>
<evidence type="ECO:0000256" key="1">
    <source>
        <dbReference type="ARBA" id="ARBA00004328"/>
    </source>
</evidence>
<reference evidence="4 5" key="1">
    <citation type="submission" date="2023-10" db="EMBL/GenBank/DDBJ databases">
        <title>Development of a sustainable strategy for remediation of hydrocarbon-contaminated territories based on the waste exchange concept.</title>
        <authorList>
            <person name="Krivoruchko A."/>
        </authorList>
    </citation>
    <scope>NUCLEOTIDE SEQUENCE [LARGE SCALE GENOMIC DNA]</scope>
    <source>
        <strain evidence="4 5">IEGM 1327</strain>
    </source>
</reference>
<dbReference type="InterPro" id="IPR054612">
    <property type="entry name" value="Phage_capsid-like_C"/>
</dbReference>
<comment type="caution">
    <text evidence="4">The sequence shown here is derived from an EMBL/GenBank/DDBJ whole genome shotgun (WGS) entry which is preliminary data.</text>
</comment>
<protein>
    <submittedName>
        <fullName evidence="4">Phage major capsid protein</fullName>
    </submittedName>
</protein>
<gene>
    <name evidence="4" type="ORF">R3P93_08875</name>
</gene>
<dbReference type="EMBL" id="JAWLKF010000003">
    <property type="protein sequence ID" value="MDV6302669.1"/>
    <property type="molecule type" value="Genomic_DNA"/>
</dbReference>
<feature type="domain" description="Phage capsid-like C-terminal" evidence="3">
    <location>
        <begin position="171"/>
        <end position="449"/>
    </location>
</feature>
<comment type="subcellular location">
    <subcellularLocation>
        <location evidence="1">Virion</location>
    </subcellularLocation>
</comment>
<evidence type="ECO:0000259" key="3">
    <source>
        <dbReference type="Pfam" id="PF05065"/>
    </source>
</evidence>
<dbReference type="Proteomes" id="UP001186104">
    <property type="component" value="Unassembled WGS sequence"/>
</dbReference>
<name>A0ABU4CYZ4_9NOCA</name>
<evidence type="ECO:0000313" key="5">
    <source>
        <dbReference type="Proteomes" id="UP001186104"/>
    </source>
</evidence>
<evidence type="ECO:0000313" key="4">
    <source>
        <dbReference type="EMBL" id="MDV6302669.1"/>
    </source>
</evidence>
<dbReference type="NCBIfam" id="TIGR01554">
    <property type="entry name" value="major_cap_HK97"/>
    <property type="match status" value="1"/>
</dbReference>
<keyword evidence="5" id="KW-1185">Reference proteome</keyword>
<keyword evidence="2" id="KW-0175">Coiled coil</keyword>